<organism evidence="1 2">
    <name type="scientific">Lepraria neglecta</name>
    <dbReference type="NCBI Taxonomy" id="209136"/>
    <lineage>
        <taxon>Eukaryota</taxon>
        <taxon>Fungi</taxon>
        <taxon>Dikarya</taxon>
        <taxon>Ascomycota</taxon>
        <taxon>Pezizomycotina</taxon>
        <taxon>Lecanoromycetes</taxon>
        <taxon>OSLEUM clade</taxon>
        <taxon>Lecanoromycetidae</taxon>
        <taxon>Lecanorales</taxon>
        <taxon>Lecanorineae</taxon>
        <taxon>Stereocaulaceae</taxon>
        <taxon>Lepraria</taxon>
    </lineage>
</organism>
<name>A0AAD9ZI19_9LECA</name>
<dbReference type="Proteomes" id="UP001276659">
    <property type="component" value="Unassembled WGS sequence"/>
</dbReference>
<evidence type="ECO:0000313" key="2">
    <source>
        <dbReference type="Proteomes" id="UP001276659"/>
    </source>
</evidence>
<reference evidence="1" key="1">
    <citation type="submission" date="2022-11" db="EMBL/GenBank/DDBJ databases">
        <title>Chromosomal genome sequence assembly and mating type (MAT) locus characterization of the leprose asexual lichenized fungus Lepraria neglecta (Nyl.) Erichsen.</title>
        <authorList>
            <person name="Allen J.L."/>
            <person name="Pfeffer B."/>
        </authorList>
    </citation>
    <scope>NUCLEOTIDE SEQUENCE</scope>
    <source>
        <strain evidence="1">Allen 5258</strain>
    </source>
</reference>
<dbReference type="Pfam" id="PF12520">
    <property type="entry name" value="DUF3723"/>
    <property type="match status" value="1"/>
</dbReference>
<accession>A0AAD9ZI19</accession>
<dbReference type="EMBL" id="JASNWA010000001">
    <property type="protein sequence ID" value="KAK3179475.1"/>
    <property type="molecule type" value="Genomic_DNA"/>
</dbReference>
<keyword evidence="2" id="KW-1185">Reference proteome</keyword>
<dbReference type="AlphaFoldDB" id="A0AAD9ZI19"/>
<proteinExistence type="predicted"/>
<sequence length="189" mass="21185">MPNKVTVKALELRVPSVSIRDADELRGPVLGGTIFSAFSEQDRVGTWARLQAVDGLIPTLYTLFEDLNYLKALFDYITRLIRPSPGDTVSTALFKAFSDTNQSPDRAVIQVTKSSFASSPASSADRADLGVRQLYAYAIRYYLQIPRDLKGKELLARYTTNADRIVLRKFANLAERLGFENREIAYDLL</sequence>
<dbReference type="InterPro" id="IPR022198">
    <property type="entry name" value="DUF3723"/>
</dbReference>
<protein>
    <submittedName>
        <fullName evidence="1">Uncharacterized protein</fullName>
    </submittedName>
</protein>
<evidence type="ECO:0000313" key="1">
    <source>
        <dbReference type="EMBL" id="KAK3179475.1"/>
    </source>
</evidence>
<gene>
    <name evidence="1" type="ORF">OEA41_009761</name>
</gene>
<comment type="caution">
    <text evidence="1">The sequence shown here is derived from an EMBL/GenBank/DDBJ whole genome shotgun (WGS) entry which is preliminary data.</text>
</comment>